<keyword evidence="2 6" id="KW-0812">Transmembrane</keyword>
<protein>
    <recommendedName>
        <fullName evidence="7">G-protein coupled receptors family 2 profile 2 domain-containing protein</fullName>
    </recommendedName>
</protein>
<keyword evidence="3 6" id="KW-1133">Transmembrane helix</keyword>
<dbReference type="GO" id="GO:0007166">
    <property type="term" value="P:cell surface receptor signaling pathway"/>
    <property type="evidence" value="ECO:0007669"/>
    <property type="project" value="InterPro"/>
</dbReference>
<keyword evidence="4 6" id="KW-0472">Membrane</keyword>
<accession>A0AA39YS83</accession>
<dbReference type="Gene3D" id="1.20.1070.10">
    <property type="entry name" value="Rhodopsin 7-helix transmembrane proteins"/>
    <property type="match status" value="1"/>
</dbReference>
<evidence type="ECO:0000256" key="3">
    <source>
        <dbReference type="ARBA" id="ARBA00022989"/>
    </source>
</evidence>
<evidence type="ECO:0000259" key="7">
    <source>
        <dbReference type="PROSITE" id="PS50261"/>
    </source>
</evidence>
<evidence type="ECO:0000256" key="6">
    <source>
        <dbReference type="SAM" id="Phobius"/>
    </source>
</evidence>
<organism evidence="8 9">
    <name type="scientific">Cercophora newfieldiana</name>
    <dbReference type="NCBI Taxonomy" id="92897"/>
    <lineage>
        <taxon>Eukaryota</taxon>
        <taxon>Fungi</taxon>
        <taxon>Dikarya</taxon>
        <taxon>Ascomycota</taxon>
        <taxon>Pezizomycotina</taxon>
        <taxon>Sordariomycetes</taxon>
        <taxon>Sordariomycetidae</taxon>
        <taxon>Sordariales</taxon>
        <taxon>Lasiosphaeriaceae</taxon>
        <taxon>Cercophora</taxon>
    </lineage>
</organism>
<dbReference type="InterPro" id="IPR017981">
    <property type="entry name" value="GPCR_2-like_7TM"/>
</dbReference>
<dbReference type="Proteomes" id="UP001174936">
    <property type="component" value="Unassembled WGS sequence"/>
</dbReference>
<feature type="transmembrane region" description="Helical" evidence="6">
    <location>
        <begin position="182"/>
        <end position="207"/>
    </location>
</feature>
<dbReference type="PANTHER" id="PTHR23112:SF0">
    <property type="entry name" value="TRANSMEMBRANE PROTEIN 116"/>
    <property type="match status" value="1"/>
</dbReference>
<dbReference type="PANTHER" id="PTHR23112">
    <property type="entry name" value="G PROTEIN-COUPLED RECEPTOR 157-RELATED"/>
    <property type="match status" value="1"/>
</dbReference>
<comment type="caution">
    <text evidence="8">The sequence shown here is derived from an EMBL/GenBank/DDBJ whole genome shotgun (WGS) entry which is preliminary data.</text>
</comment>
<evidence type="ECO:0000256" key="4">
    <source>
        <dbReference type="ARBA" id="ARBA00023136"/>
    </source>
</evidence>
<feature type="domain" description="G-protein coupled receptors family 2 profile 2" evidence="7">
    <location>
        <begin position="26"/>
        <end position="211"/>
    </location>
</feature>
<evidence type="ECO:0000313" key="8">
    <source>
        <dbReference type="EMBL" id="KAK0657011.1"/>
    </source>
</evidence>
<proteinExistence type="predicted"/>
<dbReference type="GO" id="GO:0004930">
    <property type="term" value="F:G protein-coupled receptor activity"/>
    <property type="evidence" value="ECO:0007669"/>
    <property type="project" value="TreeGrafter"/>
</dbReference>
<feature type="transmembrane region" description="Helical" evidence="6">
    <location>
        <begin position="391"/>
        <end position="419"/>
    </location>
</feature>
<evidence type="ECO:0000256" key="2">
    <source>
        <dbReference type="ARBA" id="ARBA00022692"/>
    </source>
</evidence>
<dbReference type="SUPFAM" id="SSF81321">
    <property type="entry name" value="Family A G protein-coupled receptor-like"/>
    <property type="match status" value="1"/>
</dbReference>
<dbReference type="AlphaFoldDB" id="A0AA39YS83"/>
<evidence type="ECO:0000256" key="5">
    <source>
        <dbReference type="SAM" id="MobiDB-lite"/>
    </source>
</evidence>
<feature type="transmembrane region" description="Helical" evidence="6">
    <location>
        <begin position="133"/>
        <end position="156"/>
    </location>
</feature>
<dbReference type="EMBL" id="JAULSV010000001">
    <property type="protein sequence ID" value="KAK0657011.1"/>
    <property type="molecule type" value="Genomic_DNA"/>
</dbReference>
<feature type="region of interest" description="Disordered" evidence="5">
    <location>
        <begin position="259"/>
        <end position="308"/>
    </location>
</feature>
<feature type="transmembrane region" description="Helical" evidence="6">
    <location>
        <begin position="61"/>
        <end position="80"/>
    </location>
</feature>
<dbReference type="GO" id="GO:0005886">
    <property type="term" value="C:plasma membrane"/>
    <property type="evidence" value="ECO:0007669"/>
    <property type="project" value="TreeGrafter"/>
</dbReference>
<evidence type="ECO:0000313" key="9">
    <source>
        <dbReference type="Proteomes" id="UP001174936"/>
    </source>
</evidence>
<dbReference type="GO" id="GO:0007189">
    <property type="term" value="P:adenylate cyclase-activating G protein-coupled receptor signaling pathway"/>
    <property type="evidence" value="ECO:0007669"/>
    <property type="project" value="TreeGrafter"/>
</dbReference>
<reference evidence="8" key="1">
    <citation type="submission" date="2023-06" db="EMBL/GenBank/DDBJ databases">
        <title>Genome-scale phylogeny and comparative genomics of the fungal order Sordariales.</title>
        <authorList>
            <consortium name="Lawrence Berkeley National Laboratory"/>
            <person name="Hensen N."/>
            <person name="Bonometti L."/>
            <person name="Westerberg I."/>
            <person name="Brannstrom I.O."/>
            <person name="Guillou S."/>
            <person name="Cros-Aarteil S."/>
            <person name="Calhoun S."/>
            <person name="Haridas S."/>
            <person name="Kuo A."/>
            <person name="Mondo S."/>
            <person name="Pangilinan J."/>
            <person name="Riley R."/>
            <person name="Labutti K."/>
            <person name="Andreopoulos B."/>
            <person name="Lipzen A."/>
            <person name="Chen C."/>
            <person name="Yanf M."/>
            <person name="Daum C."/>
            <person name="Ng V."/>
            <person name="Clum A."/>
            <person name="Steindorff A."/>
            <person name="Ohm R."/>
            <person name="Martin F."/>
            <person name="Silar P."/>
            <person name="Natvig D."/>
            <person name="Lalanne C."/>
            <person name="Gautier V."/>
            <person name="Ament-Velasquez S.L."/>
            <person name="Kruys A."/>
            <person name="Hutchinson M.I."/>
            <person name="Powell A.J."/>
            <person name="Barry K."/>
            <person name="Miller A.N."/>
            <person name="Grigoriev I.V."/>
            <person name="Debuchy R."/>
            <person name="Gladieux P."/>
            <person name="Thoren M.H."/>
            <person name="Johannesson H."/>
        </authorList>
    </citation>
    <scope>NUCLEOTIDE SEQUENCE</scope>
    <source>
        <strain evidence="8">SMH2532-1</strain>
    </source>
</reference>
<feature type="transmembrane region" description="Helical" evidence="6">
    <location>
        <begin position="108"/>
        <end position="126"/>
    </location>
</feature>
<feature type="transmembrane region" description="Helical" evidence="6">
    <location>
        <begin position="354"/>
        <end position="371"/>
    </location>
</feature>
<dbReference type="Pfam" id="PF05462">
    <property type="entry name" value="Dicty_CAR"/>
    <property type="match status" value="1"/>
</dbReference>
<keyword evidence="9" id="KW-1185">Reference proteome</keyword>
<name>A0AA39YS83_9PEZI</name>
<dbReference type="PROSITE" id="PS50261">
    <property type="entry name" value="G_PROTEIN_RECEP_F2_4"/>
    <property type="match status" value="1"/>
</dbReference>
<feature type="compositionally biased region" description="Polar residues" evidence="5">
    <location>
        <begin position="259"/>
        <end position="284"/>
    </location>
</feature>
<comment type="subcellular location">
    <subcellularLocation>
        <location evidence="1">Membrane</location>
        <topology evidence="1">Multi-pass membrane protein</topology>
    </subcellularLocation>
</comment>
<sequence length="482" mass="54563">MSDNVSPVPPGNSLDMNLKGTERDIIQNVERAGATLSLVGVGFIFIAYGMFKRLRTVPNTFILFASIANVGASIACLIGYEGILAGDASPLCQIQGFLLEMFMQSDPWWSFAMAVNVFLVFFFAANPNSFRKYLWLYSLICFGFPGLPAVICLFYMPTGTKMYGNATLWCWFSDEFNQLRIFLYYMPIWMCIMLSNIIYVCVGYSVFHQRNQLRNLTLSNQARGAVDERSSAEKGQVGLPSSYGTVTTEVQITAECSDSRTVTPPLTPTPSMTAVLHTPSNNHLQPWPSPSENRDSPRPTVSRATNNPFASVSSVTCTQVRKNTPSRRKVAFSRIRRPWNRFLRKLRNLDPIKLAYLRTSFVFALSILITWTPSSINRVYSFVHPQKTSYWLNVASAVVLPLQGLWNGIIFCATSWSTLKEEVREFKTRHWVSSDSQRLPSGEIQRRQGREHDFAGRRFDNRNYDDSSRRPSTMRVIRGGSL</sequence>
<gene>
    <name evidence="8" type="ORF">B0T16DRAFT_50373</name>
</gene>
<feature type="transmembrane region" description="Helical" evidence="6">
    <location>
        <begin position="32"/>
        <end position="49"/>
    </location>
</feature>
<evidence type="ECO:0000256" key="1">
    <source>
        <dbReference type="ARBA" id="ARBA00004141"/>
    </source>
</evidence>